<dbReference type="Gene3D" id="1.10.10.10">
    <property type="entry name" value="Winged helix-like DNA-binding domain superfamily/Winged helix DNA-binding domain"/>
    <property type="match status" value="1"/>
</dbReference>
<dbReference type="InterPro" id="IPR036388">
    <property type="entry name" value="WH-like_DNA-bd_sf"/>
</dbReference>
<sequence length="187" mass="22156">MTSSDKLHEAEAKIAEAKDIVTNSISETLDHYGIAPSIGRLYGTLYFEDKALTLDEMKEELGMSKPSMSTGVRKLQDIKMVHKVWQRGTRKDLYKAEKNFFKSFIQFFCIRWEREVEENFEAIEHSEKQLLEVINDEELPQHIREEAEKCYQQIHESRAYYQWLDKLVESFRSGEIFSYIPMEKEEK</sequence>
<evidence type="ECO:0000256" key="2">
    <source>
        <dbReference type="ARBA" id="ARBA00023125"/>
    </source>
</evidence>
<dbReference type="AlphaFoldDB" id="A0A366Y2U2"/>
<dbReference type="Proteomes" id="UP000253314">
    <property type="component" value="Unassembled WGS sequence"/>
</dbReference>
<dbReference type="GO" id="GO:0003677">
    <property type="term" value="F:DNA binding"/>
    <property type="evidence" value="ECO:0007669"/>
    <property type="project" value="UniProtKB-UniRule"/>
</dbReference>
<evidence type="ECO:0000313" key="6">
    <source>
        <dbReference type="Proteomes" id="UP000253314"/>
    </source>
</evidence>
<dbReference type="InterPro" id="IPR026282">
    <property type="entry name" value="MJ1563"/>
</dbReference>
<dbReference type="OrthoDB" id="9800374at2"/>
<keyword evidence="3 4" id="KW-0804">Transcription</keyword>
<comment type="similarity">
    <text evidence="4">Belongs to the GbsR family.</text>
</comment>
<keyword evidence="6" id="KW-1185">Reference proteome</keyword>
<keyword evidence="2 4" id="KW-0238">DNA-binding</keyword>
<dbReference type="InterPro" id="IPR036390">
    <property type="entry name" value="WH_DNA-bd_sf"/>
</dbReference>
<evidence type="ECO:0000313" key="5">
    <source>
        <dbReference type="EMBL" id="RBW70704.1"/>
    </source>
</evidence>
<reference evidence="5 6" key="1">
    <citation type="submission" date="2018-07" db="EMBL/GenBank/DDBJ databases">
        <title>Lottiidibacillus patelloidae gen. nov., sp. nov., isolated from the intestinal tract of a marine limpet and the reclassification of B. taeanensis BH030017T, B. algicola KMM 3737T and B. hwajinpoensis SW-72T as genus Lottiidibacillus.</title>
        <authorList>
            <person name="Liu R."/>
            <person name="Huang Z."/>
        </authorList>
    </citation>
    <scope>NUCLEOTIDE SEQUENCE [LARGE SCALE GENOMIC DNA]</scope>
    <source>
        <strain evidence="5 6">BH030017</strain>
    </source>
</reference>
<organism evidence="5 6">
    <name type="scientific">Bacillus taeanensis</name>
    <dbReference type="NCBI Taxonomy" id="273032"/>
    <lineage>
        <taxon>Bacteria</taxon>
        <taxon>Bacillati</taxon>
        <taxon>Bacillota</taxon>
        <taxon>Bacilli</taxon>
        <taxon>Bacillales</taxon>
        <taxon>Bacillaceae</taxon>
        <taxon>Bacillus</taxon>
    </lineage>
</organism>
<dbReference type="EMBL" id="QOCW01000003">
    <property type="protein sequence ID" value="RBW70704.1"/>
    <property type="molecule type" value="Genomic_DNA"/>
</dbReference>
<proteinExistence type="inferred from homology"/>
<keyword evidence="1 4" id="KW-0805">Transcription regulation</keyword>
<name>A0A366Y2U2_9BACI</name>
<dbReference type="SUPFAM" id="SSF46785">
    <property type="entry name" value="Winged helix' DNA-binding domain"/>
    <property type="match status" value="1"/>
</dbReference>
<protein>
    <recommendedName>
        <fullName evidence="4">HTH-type transcriptional regulator</fullName>
    </recommendedName>
</protein>
<dbReference type="PIRSF" id="PIRSF006707">
    <property type="entry name" value="MJ1563"/>
    <property type="match status" value="1"/>
</dbReference>
<accession>A0A366Y2U2</accession>
<evidence type="ECO:0000256" key="3">
    <source>
        <dbReference type="ARBA" id="ARBA00023163"/>
    </source>
</evidence>
<dbReference type="PANTHER" id="PTHR38465:SF1">
    <property type="entry name" value="HTH-TYPE TRANSCRIPTIONAL REGULATOR MJ1563-RELATED"/>
    <property type="match status" value="1"/>
</dbReference>
<evidence type="ECO:0000256" key="4">
    <source>
        <dbReference type="PIRNR" id="PIRNR006707"/>
    </source>
</evidence>
<gene>
    <name evidence="5" type="ORF">DS031_04255</name>
</gene>
<dbReference type="RefSeq" id="WP_113804698.1">
    <property type="nucleotide sequence ID" value="NZ_QOCW01000003.1"/>
</dbReference>
<comment type="caution">
    <text evidence="5">The sequence shown here is derived from an EMBL/GenBank/DDBJ whole genome shotgun (WGS) entry which is preliminary data.</text>
</comment>
<dbReference type="NCBIfam" id="NF047500">
    <property type="entry name" value="choline_R_CudC"/>
    <property type="match status" value="1"/>
</dbReference>
<dbReference type="PANTHER" id="PTHR38465">
    <property type="entry name" value="HTH-TYPE TRANSCRIPTIONAL REGULATOR MJ1563-RELATED"/>
    <property type="match status" value="1"/>
</dbReference>
<evidence type="ECO:0000256" key="1">
    <source>
        <dbReference type="ARBA" id="ARBA00023015"/>
    </source>
</evidence>
<dbReference type="InterPro" id="IPR052362">
    <property type="entry name" value="HTH-GbsR_regulator"/>
</dbReference>